<dbReference type="EMBL" id="PJCH01000003">
    <property type="protein sequence ID" value="PQA88951.1"/>
    <property type="molecule type" value="Genomic_DNA"/>
</dbReference>
<proteinExistence type="predicted"/>
<keyword evidence="1" id="KW-0812">Transmembrane</keyword>
<protein>
    <submittedName>
        <fullName evidence="2">Uncharacterized protein</fullName>
    </submittedName>
</protein>
<evidence type="ECO:0000256" key="1">
    <source>
        <dbReference type="SAM" id="Phobius"/>
    </source>
</evidence>
<comment type="caution">
    <text evidence="2">The sequence shown here is derived from an EMBL/GenBank/DDBJ whole genome shotgun (WGS) entry which is preliminary data.</text>
</comment>
<accession>A0A2S7K8Z7</accession>
<sequence>MRSDMAKLVIAIILDLVDFTVGRIPGAEIFVDAGLGVAAIGLFGWPGLFAFWELADPTGQIDGFVPTLTMIAISQMGKNKNKRPREE</sequence>
<dbReference type="AlphaFoldDB" id="A0A2S7K8Z7"/>
<keyword evidence="1" id="KW-0472">Membrane</keyword>
<dbReference type="Proteomes" id="UP000239504">
    <property type="component" value="Unassembled WGS sequence"/>
</dbReference>
<keyword evidence="1" id="KW-1133">Transmembrane helix</keyword>
<evidence type="ECO:0000313" key="2">
    <source>
        <dbReference type="EMBL" id="PQA88951.1"/>
    </source>
</evidence>
<evidence type="ECO:0000313" key="3">
    <source>
        <dbReference type="Proteomes" id="UP000239504"/>
    </source>
</evidence>
<gene>
    <name evidence="2" type="ORF">CW354_03095</name>
</gene>
<reference evidence="2 3" key="1">
    <citation type="submission" date="2017-12" db="EMBL/GenBank/DDBJ databases">
        <authorList>
            <person name="Hurst M.R.H."/>
        </authorList>
    </citation>
    <scope>NUCLEOTIDE SEQUENCE [LARGE SCALE GENOMIC DNA]</scope>
    <source>
        <strain evidence="2 3">SY-3-19</strain>
    </source>
</reference>
<feature type="transmembrane region" description="Helical" evidence="1">
    <location>
        <begin position="29"/>
        <end position="52"/>
    </location>
</feature>
<name>A0A2S7K8Z7_9PROT</name>
<keyword evidence="3" id="KW-1185">Reference proteome</keyword>
<organism evidence="2 3">
    <name type="scientific">Hyphococcus luteus</name>
    <dbReference type="NCBI Taxonomy" id="2058213"/>
    <lineage>
        <taxon>Bacteria</taxon>
        <taxon>Pseudomonadati</taxon>
        <taxon>Pseudomonadota</taxon>
        <taxon>Alphaproteobacteria</taxon>
        <taxon>Parvularculales</taxon>
        <taxon>Parvularculaceae</taxon>
        <taxon>Hyphococcus</taxon>
    </lineage>
</organism>